<dbReference type="GO" id="GO:0016787">
    <property type="term" value="F:hydrolase activity"/>
    <property type="evidence" value="ECO:0007669"/>
    <property type="project" value="UniProtKB-KW"/>
</dbReference>
<feature type="domain" description="AB hydrolase-1" evidence="1">
    <location>
        <begin position="76"/>
        <end position="316"/>
    </location>
</feature>
<dbReference type="Pfam" id="PF00561">
    <property type="entry name" value="Abhydrolase_1"/>
    <property type="match status" value="1"/>
</dbReference>
<dbReference type="Proteomes" id="UP000250443">
    <property type="component" value="Unassembled WGS sequence"/>
</dbReference>
<dbReference type="EMBL" id="UAUF01000013">
    <property type="protein sequence ID" value="SPZ09855.1"/>
    <property type="molecule type" value="Genomic_DNA"/>
</dbReference>
<keyword evidence="3" id="KW-0378">Hydrolase</keyword>
<reference evidence="2 5" key="2">
    <citation type="submission" date="2020-10" db="EMBL/GenBank/DDBJ databases">
        <title>Genome sequences of Pseudomonas isolates.</title>
        <authorList>
            <person name="Wessels L."/>
            <person name="Reich F."/>
            <person name="Hammerl J."/>
        </authorList>
    </citation>
    <scope>NUCLEOTIDE SEQUENCE [LARGE SCALE GENOMIC DNA]</scope>
    <source>
        <strain evidence="2 5">20-MO00624-0</strain>
    </source>
</reference>
<dbReference type="PRINTS" id="PR00412">
    <property type="entry name" value="EPOXHYDRLASE"/>
</dbReference>
<dbReference type="InterPro" id="IPR000073">
    <property type="entry name" value="AB_hydrolase_1"/>
</dbReference>
<name>A0A2X2DBR8_PSELU</name>
<dbReference type="PANTHER" id="PTHR43433">
    <property type="entry name" value="HYDROLASE, ALPHA/BETA FOLD FAMILY PROTEIN"/>
    <property type="match status" value="1"/>
</dbReference>
<accession>A0A2X2DBR8</accession>
<dbReference type="EC" id="3.1.1.-" evidence="3"/>
<evidence type="ECO:0000313" key="5">
    <source>
        <dbReference type="Proteomes" id="UP000626180"/>
    </source>
</evidence>
<evidence type="ECO:0000259" key="1">
    <source>
        <dbReference type="Pfam" id="PF00561"/>
    </source>
</evidence>
<dbReference type="RefSeq" id="WP_010797494.1">
    <property type="nucleotide sequence ID" value="NZ_CP069262.1"/>
</dbReference>
<organism evidence="3 4">
    <name type="scientific">Pseudomonas luteola</name>
    <dbReference type="NCBI Taxonomy" id="47886"/>
    <lineage>
        <taxon>Bacteria</taxon>
        <taxon>Pseudomonadati</taxon>
        <taxon>Pseudomonadota</taxon>
        <taxon>Gammaproteobacteria</taxon>
        <taxon>Pseudomonadales</taxon>
        <taxon>Pseudomonadaceae</taxon>
        <taxon>Pseudomonas</taxon>
    </lineage>
</organism>
<keyword evidence="5" id="KW-1185">Reference proteome</keyword>
<evidence type="ECO:0000313" key="3">
    <source>
        <dbReference type="EMBL" id="SPZ09855.1"/>
    </source>
</evidence>
<evidence type="ECO:0000313" key="4">
    <source>
        <dbReference type="Proteomes" id="UP000250443"/>
    </source>
</evidence>
<reference evidence="3 4" key="1">
    <citation type="submission" date="2018-06" db="EMBL/GenBank/DDBJ databases">
        <authorList>
            <consortium name="Pathogen Informatics"/>
            <person name="Doyle S."/>
        </authorList>
    </citation>
    <scope>NUCLEOTIDE SEQUENCE [LARGE SCALE GENOMIC DNA]</scope>
    <source>
        <strain evidence="3 4">NCTC11842</strain>
    </source>
</reference>
<proteinExistence type="predicted"/>
<dbReference type="PANTHER" id="PTHR43433:SF5">
    <property type="entry name" value="AB HYDROLASE-1 DOMAIN-CONTAINING PROTEIN"/>
    <property type="match status" value="1"/>
</dbReference>
<evidence type="ECO:0000313" key="2">
    <source>
        <dbReference type="EMBL" id="MBF8639209.1"/>
    </source>
</evidence>
<dbReference type="AlphaFoldDB" id="A0A2X2DBR8"/>
<dbReference type="InterPro" id="IPR050471">
    <property type="entry name" value="AB_hydrolase"/>
</dbReference>
<gene>
    <name evidence="3" type="primary">xylF</name>
    <name evidence="2" type="ORF">IRZ65_00750</name>
    <name evidence="3" type="ORF">NCTC11842_03439</name>
</gene>
<dbReference type="EMBL" id="JADMCD010000001">
    <property type="protein sequence ID" value="MBF8639209.1"/>
    <property type="molecule type" value="Genomic_DNA"/>
</dbReference>
<dbReference type="Gene3D" id="3.40.50.1820">
    <property type="entry name" value="alpha/beta hydrolase"/>
    <property type="match status" value="1"/>
</dbReference>
<dbReference type="InterPro" id="IPR000639">
    <property type="entry name" value="Epox_hydrolase-like"/>
</dbReference>
<protein>
    <submittedName>
        <fullName evidence="2">Alpha/beta hydrolase</fullName>
    </submittedName>
    <submittedName>
        <fullName evidence="3">Putative family S33 unassigned peptidase</fullName>
        <ecNumber evidence="3">3.1.1.-</ecNumber>
    </submittedName>
</protein>
<dbReference type="Proteomes" id="UP000626180">
    <property type="component" value="Unassembled WGS sequence"/>
</dbReference>
<sequence length="334" mass="36989">MKNLRHTDSAHVTPSKTTPLPFRPGPLVWGSLAVAASAMLVRHYSRQAEKQHPPAGTFIKVDGIRLHYVEYGEGQPLVLLHGNTTMGTDFELSELVEHAARTYRVIIFDRPGYGYSERPSSIVWGPLEQAHLFNRAFAAMGIDCPIVLGHSWGALVAMALGLNFPQSVRGLVLLSGYYYPTVRPDIPMAALPAIPGVGDLMCHSVSPLLYRSIWPLMMKRMFAPAKVPAHFKRFPPWMAFRPVQLHASAAEIALIIPATLQLKERYKTLTVPSIIMAGREDRLVHTHVHSGRLHTELPEMDFRVIEGAGHMLHHLAPQAVLDAIHTLAEQTPSG</sequence>
<dbReference type="InterPro" id="IPR029058">
    <property type="entry name" value="AB_hydrolase_fold"/>
</dbReference>
<dbReference type="SUPFAM" id="SSF53474">
    <property type="entry name" value="alpha/beta-Hydrolases"/>
    <property type="match status" value="1"/>
</dbReference>
<dbReference type="PRINTS" id="PR00111">
    <property type="entry name" value="ABHYDROLASE"/>
</dbReference>